<dbReference type="InterPro" id="IPR045860">
    <property type="entry name" value="Snake_toxin-like_sf"/>
</dbReference>
<accession>A0A8J4TJ41</accession>
<comment type="caution">
    <text evidence="4">The sequence shown here is derived from an EMBL/GenBank/DDBJ whole genome shotgun (WGS) entry which is preliminary data.</text>
</comment>
<feature type="signal peptide" evidence="3">
    <location>
        <begin position="1"/>
        <end position="17"/>
    </location>
</feature>
<keyword evidence="2" id="KW-0325">Glycoprotein</keyword>
<dbReference type="SUPFAM" id="SSF57302">
    <property type="entry name" value="Snake toxin-like"/>
    <property type="match status" value="1"/>
</dbReference>
<dbReference type="Proteomes" id="UP000748531">
    <property type="component" value="Unassembled WGS sequence"/>
</dbReference>
<reference evidence="4" key="1">
    <citation type="submission" date="2019-05" db="EMBL/GenBank/DDBJ databases">
        <title>Annotation for the trematode Paragonimus heterotremus.</title>
        <authorList>
            <person name="Choi Y.-J."/>
        </authorList>
    </citation>
    <scope>NUCLEOTIDE SEQUENCE</scope>
    <source>
        <strain evidence="4">LC</strain>
    </source>
</reference>
<dbReference type="AlphaFoldDB" id="A0A8J4TJ41"/>
<evidence type="ECO:0008006" key="6">
    <source>
        <dbReference type="Google" id="ProtNLM"/>
    </source>
</evidence>
<keyword evidence="1 3" id="KW-0732">Signal</keyword>
<proteinExistence type="predicted"/>
<dbReference type="CDD" id="cd23590">
    <property type="entry name" value="TFP_LU_ECD_Bou"/>
    <property type="match status" value="1"/>
</dbReference>
<evidence type="ECO:0000256" key="2">
    <source>
        <dbReference type="ARBA" id="ARBA00023180"/>
    </source>
</evidence>
<dbReference type="GO" id="GO:0030431">
    <property type="term" value="P:sleep"/>
    <property type="evidence" value="ECO:0007669"/>
    <property type="project" value="InterPro"/>
</dbReference>
<keyword evidence="5" id="KW-1185">Reference proteome</keyword>
<dbReference type="GO" id="GO:0032222">
    <property type="term" value="P:regulation of synaptic transmission, cholinergic"/>
    <property type="evidence" value="ECO:0007669"/>
    <property type="project" value="InterPro"/>
</dbReference>
<dbReference type="PANTHER" id="PTHR33562">
    <property type="entry name" value="ATILLA, ISOFORM B-RELATED-RELATED"/>
    <property type="match status" value="1"/>
</dbReference>
<dbReference type="OrthoDB" id="8188641at2759"/>
<dbReference type="EMBL" id="LUCH01001738">
    <property type="protein sequence ID" value="KAF5402556.1"/>
    <property type="molecule type" value="Genomic_DNA"/>
</dbReference>
<gene>
    <name evidence="4" type="ORF">PHET_04116</name>
</gene>
<dbReference type="Pfam" id="PF17064">
    <property type="entry name" value="QVR"/>
    <property type="match status" value="1"/>
</dbReference>
<evidence type="ECO:0000256" key="1">
    <source>
        <dbReference type="ARBA" id="ARBA00022729"/>
    </source>
</evidence>
<dbReference type="InterPro" id="IPR050975">
    <property type="entry name" value="Sleep_regulator"/>
</dbReference>
<evidence type="ECO:0000313" key="4">
    <source>
        <dbReference type="EMBL" id="KAF5402556.1"/>
    </source>
</evidence>
<dbReference type="InterPro" id="IPR031424">
    <property type="entry name" value="QVR-like"/>
</dbReference>
<protein>
    <recommendedName>
        <fullName evidence="6">Protein sleepless</fullName>
    </recommendedName>
</protein>
<dbReference type="PANTHER" id="PTHR33562:SF18">
    <property type="entry name" value="BOUDIN-RELATED"/>
    <property type="match status" value="1"/>
</dbReference>
<sequence>MLEFVVLFILLVIKVNCKYCYVCNSSINHDCLDIVDITSTSLRPTLCNVAGSKYCIKTTGTYGGFVGVNRFCSSYNMGSQCSFISFPDHDRIYRACVFTCSGDLCNRASTNWFGSPKHYHWSFLPSWWILTQLLRF</sequence>
<evidence type="ECO:0000256" key="3">
    <source>
        <dbReference type="SAM" id="SignalP"/>
    </source>
</evidence>
<organism evidence="4 5">
    <name type="scientific">Paragonimus heterotremus</name>
    <dbReference type="NCBI Taxonomy" id="100268"/>
    <lineage>
        <taxon>Eukaryota</taxon>
        <taxon>Metazoa</taxon>
        <taxon>Spiralia</taxon>
        <taxon>Lophotrochozoa</taxon>
        <taxon>Platyhelminthes</taxon>
        <taxon>Trematoda</taxon>
        <taxon>Digenea</taxon>
        <taxon>Plagiorchiida</taxon>
        <taxon>Troglotremata</taxon>
        <taxon>Troglotrematidae</taxon>
        <taxon>Paragonimus</taxon>
    </lineage>
</organism>
<name>A0A8J4TJ41_9TREM</name>
<evidence type="ECO:0000313" key="5">
    <source>
        <dbReference type="Proteomes" id="UP000748531"/>
    </source>
</evidence>
<feature type="chain" id="PRO_5035212004" description="Protein sleepless" evidence="3">
    <location>
        <begin position="18"/>
        <end position="136"/>
    </location>
</feature>